<evidence type="ECO:0000313" key="1">
    <source>
        <dbReference type="EMBL" id="PAK75164.1"/>
    </source>
</evidence>
<evidence type="ECO:0000313" key="2">
    <source>
        <dbReference type="Proteomes" id="UP000216151"/>
    </source>
</evidence>
<dbReference type="Proteomes" id="UP000216151">
    <property type="component" value="Unassembled WGS sequence"/>
</dbReference>
<accession>A0A269XP94</accession>
<protein>
    <submittedName>
        <fullName evidence="1">Uncharacterized protein</fullName>
    </submittedName>
</protein>
<name>A0A269XP94_9PROT</name>
<comment type="caution">
    <text evidence="1">The sequence shown here is derived from an EMBL/GenBank/DDBJ whole genome shotgun (WGS) entry which is preliminary data.</text>
</comment>
<feature type="non-terminal residue" evidence="1">
    <location>
        <position position="1"/>
    </location>
</feature>
<gene>
    <name evidence="1" type="ORF">B8X00_13610</name>
</gene>
<reference evidence="1 2" key="1">
    <citation type="submission" date="2017-04" db="EMBL/GenBank/DDBJ databases">
        <title>Kefir bacterial isolates.</title>
        <authorList>
            <person name="Kim Y."/>
            <person name="Blasche S."/>
            <person name="Patil K.R."/>
        </authorList>
    </citation>
    <scope>NUCLEOTIDE SEQUENCE [LARGE SCALE GENOMIC DNA]</scope>
    <source>
        <strain evidence="1 2">KR</strain>
    </source>
</reference>
<organism evidence="1 2">
    <name type="scientific">Acetobacter fabarum</name>
    <dbReference type="NCBI Taxonomy" id="483199"/>
    <lineage>
        <taxon>Bacteria</taxon>
        <taxon>Pseudomonadati</taxon>
        <taxon>Pseudomonadota</taxon>
        <taxon>Alphaproteobacteria</taxon>
        <taxon>Acetobacterales</taxon>
        <taxon>Acetobacteraceae</taxon>
        <taxon>Acetobacter</taxon>
    </lineage>
</organism>
<sequence length="68" mass="7660">NSKWKFIPFPGQFSVKINSLSLISPFFAAGGWSWHKLPAVMVAAILERAAFEFLSYIPAKETSKEDKQ</sequence>
<dbReference type="AlphaFoldDB" id="A0A269XP94"/>
<proteinExistence type="predicted"/>
<keyword evidence="2" id="KW-1185">Reference proteome</keyword>
<dbReference type="EMBL" id="NCXK01000059">
    <property type="protein sequence ID" value="PAK75164.1"/>
    <property type="molecule type" value="Genomic_DNA"/>
</dbReference>
<dbReference type="RefSeq" id="WP_218831249.1">
    <property type="nucleotide sequence ID" value="NZ_NCXK01000059.1"/>
</dbReference>